<evidence type="ECO:0000313" key="4">
    <source>
        <dbReference type="Proteomes" id="UP000316079"/>
    </source>
</evidence>
<dbReference type="Proteomes" id="UP000316079">
    <property type="component" value="Unassembled WGS sequence"/>
</dbReference>
<name>A0A553QH99_9TELE</name>
<protein>
    <recommendedName>
        <fullName evidence="2">L27 domain-containing protein</fullName>
    </recommendedName>
</protein>
<accession>A0A553QH99</accession>
<dbReference type="FunFam" id="1.10.287.470:FF:000001">
    <property type="entry name" value="Disks large 1 isoform X3"/>
    <property type="match status" value="1"/>
</dbReference>
<dbReference type="Gene3D" id="1.10.287.470">
    <property type="entry name" value="Helix hairpin bin"/>
    <property type="match status" value="1"/>
</dbReference>
<evidence type="ECO:0000313" key="3">
    <source>
        <dbReference type="EMBL" id="TRY89309.1"/>
    </source>
</evidence>
<dbReference type="SMART" id="SM00569">
    <property type="entry name" value="L27"/>
    <property type="match status" value="1"/>
</dbReference>
<dbReference type="PROSITE" id="PS51022">
    <property type="entry name" value="L27"/>
    <property type="match status" value="1"/>
</dbReference>
<dbReference type="EMBL" id="SRMA01025988">
    <property type="protein sequence ID" value="TRY89309.1"/>
    <property type="molecule type" value="Genomic_DNA"/>
</dbReference>
<keyword evidence="4" id="KW-1185">Reference proteome</keyword>
<dbReference type="Pfam" id="PF09058">
    <property type="entry name" value="L27_1"/>
    <property type="match status" value="1"/>
</dbReference>
<evidence type="ECO:0000256" key="1">
    <source>
        <dbReference type="SAM" id="MobiDB-lite"/>
    </source>
</evidence>
<sequence>MPVRKKDAQKALRLLEEYQTKLSQTGDPHLRFSIERVIRIFKSTLFHALIDIQEYYEESLWDPEKPFEQSNLKSRESLPPVNEWNLTAPPSTTEQTEPYECRHPPPPPQQQRQQHLRYTAAHRCHGVMCTSHCLVCVDGA</sequence>
<dbReference type="InterPro" id="IPR015143">
    <property type="entry name" value="L27_1"/>
</dbReference>
<dbReference type="SUPFAM" id="SSF101288">
    <property type="entry name" value="L27 domain"/>
    <property type="match status" value="1"/>
</dbReference>
<reference evidence="3 4" key="1">
    <citation type="journal article" date="2019" name="Sci. Data">
        <title>Hybrid genome assembly and annotation of Danionella translucida.</title>
        <authorList>
            <person name="Kadobianskyi M."/>
            <person name="Schulze L."/>
            <person name="Schuelke M."/>
            <person name="Judkewitz B."/>
        </authorList>
    </citation>
    <scope>NUCLEOTIDE SEQUENCE [LARGE SCALE GENOMIC DNA]</scope>
    <source>
        <strain evidence="3 4">Bolton</strain>
    </source>
</reference>
<dbReference type="STRING" id="623744.A0A553QH99"/>
<feature type="compositionally biased region" description="Polar residues" evidence="1">
    <location>
        <begin position="84"/>
        <end position="96"/>
    </location>
</feature>
<gene>
    <name evidence="3" type="ORF">DNTS_003476</name>
</gene>
<feature type="region of interest" description="Disordered" evidence="1">
    <location>
        <begin position="67"/>
        <end position="112"/>
    </location>
</feature>
<organism evidence="3 4">
    <name type="scientific">Danionella cerebrum</name>
    <dbReference type="NCBI Taxonomy" id="2873325"/>
    <lineage>
        <taxon>Eukaryota</taxon>
        <taxon>Metazoa</taxon>
        <taxon>Chordata</taxon>
        <taxon>Craniata</taxon>
        <taxon>Vertebrata</taxon>
        <taxon>Euteleostomi</taxon>
        <taxon>Actinopterygii</taxon>
        <taxon>Neopterygii</taxon>
        <taxon>Teleostei</taxon>
        <taxon>Ostariophysi</taxon>
        <taxon>Cypriniformes</taxon>
        <taxon>Danionidae</taxon>
        <taxon>Danioninae</taxon>
        <taxon>Danionella</taxon>
    </lineage>
</organism>
<dbReference type="AlphaFoldDB" id="A0A553QH99"/>
<feature type="domain" description="L27" evidence="2">
    <location>
        <begin position="4"/>
        <end position="64"/>
    </location>
</feature>
<dbReference type="OrthoDB" id="78824at2759"/>
<proteinExistence type="predicted"/>
<dbReference type="InterPro" id="IPR036892">
    <property type="entry name" value="L27_dom_sf"/>
</dbReference>
<dbReference type="InterPro" id="IPR004172">
    <property type="entry name" value="L27_dom"/>
</dbReference>
<comment type="caution">
    <text evidence="3">The sequence shown here is derived from an EMBL/GenBank/DDBJ whole genome shotgun (WGS) entry which is preliminary data.</text>
</comment>
<evidence type="ECO:0000259" key="2">
    <source>
        <dbReference type="PROSITE" id="PS51022"/>
    </source>
</evidence>